<accession>A0A8E0RK61</accession>
<evidence type="ECO:0000256" key="6">
    <source>
        <dbReference type="ARBA" id="ARBA00033443"/>
    </source>
</evidence>
<dbReference type="InterPro" id="IPR055066">
    <property type="entry name" value="AASDHPPT_N"/>
</dbReference>
<dbReference type="GO" id="GO:0019878">
    <property type="term" value="P:lysine biosynthetic process via aminoadipic acid"/>
    <property type="evidence" value="ECO:0007669"/>
    <property type="project" value="TreeGrafter"/>
</dbReference>
<dbReference type="AlphaFoldDB" id="A0A8E0RK61"/>
<evidence type="ECO:0000256" key="2">
    <source>
        <dbReference type="ARBA" id="ARBA00013172"/>
    </source>
</evidence>
<evidence type="ECO:0000256" key="8">
    <source>
        <dbReference type="ARBA" id="ARBA00048794"/>
    </source>
</evidence>
<evidence type="ECO:0000313" key="11">
    <source>
        <dbReference type="EMBL" id="KAA0185398.1"/>
    </source>
</evidence>
<protein>
    <recommendedName>
        <fullName evidence="3">L-aminoadipate-semialdehyde dehydrogenase-phosphopantetheinyl transferase</fullName>
        <ecNumber evidence="2">2.7.8.7</ecNumber>
    </recommendedName>
    <alternativeName>
        <fullName evidence="5">4'-phosphopantetheinyl transferase</fullName>
    </alternativeName>
    <alternativeName>
        <fullName evidence="6">Alpha-aminoadipic semialdehyde dehydrogenase-phosphopantetheinyl transferase</fullName>
    </alternativeName>
</protein>
<dbReference type="Gene3D" id="3.90.470.20">
    <property type="entry name" value="4'-phosphopantetheinyl transferase domain"/>
    <property type="match status" value="2"/>
</dbReference>
<comment type="catalytic activity">
    <reaction evidence="8">
        <text>apo-[ACP] + acetyl-CoA = acetyl-[ACP] + adenosine 3',5'-bisphosphate + H(+)</text>
        <dbReference type="Rhea" id="RHEA:46564"/>
        <dbReference type="Rhea" id="RHEA-COMP:9621"/>
        <dbReference type="Rhea" id="RHEA-COMP:9690"/>
        <dbReference type="ChEBI" id="CHEBI:15378"/>
        <dbReference type="ChEBI" id="CHEBI:29999"/>
        <dbReference type="ChEBI" id="CHEBI:57288"/>
        <dbReference type="ChEBI" id="CHEBI:58343"/>
        <dbReference type="ChEBI" id="CHEBI:78446"/>
    </reaction>
    <physiologicalReaction direction="left-to-right" evidence="8">
        <dbReference type="Rhea" id="RHEA:46565"/>
    </physiologicalReaction>
</comment>
<dbReference type="GO" id="GO:0000287">
    <property type="term" value="F:magnesium ion binding"/>
    <property type="evidence" value="ECO:0007669"/>
    <property type="project" value="InterPro"/>
</dbReference>
<dbReference type="PANTHER" id="PTHR12215:SF10">
    <property type="entry name" value="L-AMINOADIPATE-SEMIALDEHYDE DEHYDROGENASE-PHOSPHOPANTETHEINYL TRANSFERASE"/>
    <property type="match status" value="1"/>
</dbReference>
<comment type="catalytic activity">
    <reaction evidence="7">
        <text>apo-[ACP] + CoA = holo-[ACP] + adenosine 3',5'-bisphosphate + H(+)</text>
        <dbReference type="Rhea" id="RHEA:12068"/>
        <dbReference type="Rhea" id="RHEA-COMP:9685"/>
        <dbReference type="Rhea" id="RHEA-COMP:9690"/>
        <dbReference type="ChEBI" id="CHEBI:15378"/>
        <dbReference type="ChEBI" id="CHEBI:29999"/>
        <dbReference type="ChEBI" id="CHEBI:57287"/>
        <dbReference type="ChEBI" id="CHEBI:58343"/>
        <dbReference type="ChEBI" id="CHEBI:64479"/>
        <dbReference type="EC" id="2.7.8.7"/>
    </reaction>
    <physiologicalReaction direction="left-to-right" evidence="7">
        <dbReference type="Rhea" id="RHEA:12069"/>
    </physiologicalReaction>
</comment>
<feature type="domain" description="4'-phosphopantetheinyl transferase N-terminal" evidence="10">
    <location>
        <begin position="11"/>
        <end position="98"/>
    </location>
</feature>
<dbReference type="OrthoDB" id="26719at2759"/>
<evidence type="ECO:0000256" key="7">
    <source>
        <dbReference type="ARBA" id="ARBA00048641"/>
    </source>
</evidence>
<proteinExistence type="inferred from homology"/>
<dbReference type="InterPro" id="IPR050559">
    <property type="entry name" value="P-Pant_transferase_sf"/>
</dbReference>
<keyword evidence="12" id="KW-1185">Reference proteome</keyword>
<dbReference type="PANTHER" id="PTHR12215">
    <property type="entry name" value="PHOSPHOPANTETHEINE TRANSFERASE"/>
    <property type="match status" value="1"/>
</dbReference>
<comment type="similarity">
    <text evidence="1">Belongs to the P-Pant transferase superfamily. AcpS family.</text>
</comment>
<evidence type="ECO:0000256" key="1">
    <source>
        <dbReference type="ARBA" id="ARBA00006195"/>
    </source>
</evidence>
<sequence>MLRKFVSHGLWIPSRMEFISALACLSHEERAAAMRYAFQRDVLSCICGKLLARHVASQILNVCSTEIKIGRTEMGKPFVLNADRLLDFNISHGGNLTTFVVFLEGACGVDVMRVELPPCHKSANTFVHTLAKVFAPRELDSILSASDDNEKMCRFYRYWCLKEAYLKALGCGIRLPLSSVVFELPKYGHLPPLCSSLSPNCQDWYFEEHILPDSHVAAIAWHANTTMPSFEKHPFEEVSITSLLDNLTPFGDLPDDQWTAFSDKPREPPLVRQAVMFNSFG</sequence>
<keyword evidence="4 11" id="KW-0808">Transferase</keyword>
<evidence type="ECO:0000259" key="9">
    <source>
        <dbReference type="Pfam" id="PF01648"/>
    </source>
</evidence>
<name>A0A8E0RK61_9TREM</name>
<comment type="caution">
    <text evidence="11">The sequence shown here is derived from an EMBL/GenBank/DDBJ whole genome shotgun (WGS) entry which is preliminary data.</text>
</comment>
<dbReference type="InterPro" id="IPR008278">
    <property type="entry name" value="4-PPantetheinyl_Trfase_dom"/>
</dbReference>
<gene>
    <name evidence="11" type="ORF">FBUS_07690</name>
</gene>
<dbReference type="InterPro" id="IPR037143">
    <property type="entry name" value="4-PPantetheinyl_Trfase_dom_sf"/>
</dbReference>
<evidence type="ECO:0000256" key="4">
    <source>
        <dbReference type="ARBA" id="ARBA00022679"/>
    </source>
</evidence>
<evidence type="ECO:0000259" key="10">
    <source>
        <dbReference type="Pfam" id="PF22624"/>
    </source>
</evidence>
<feature type="domain" description="4'-phosphopantetheinyl transferase" evidence="9">
    <location>
        <begin position="107"/>
        <end position="219"/>
    </location>
</feature>
<dbReference type="Pfam" id="PF01648">
    <property type="entry name" value="ACPS"/>
    <property type="match status" value="1"/>
</dbReference>
<dbReference type="GO" id="GO:0008897">
    <property type="term" value="F:holo-[acyl-carrier-protein] synthase activity"/>
    <property type="evidence" value="ECO:0007669"/>
    <property type="project" value="UniProtKB-EC"/>
</dbReference>
<reference evidence="11" key="1">
    <citation type="submission" date="2019-05" db="EMBL/GenBank/DDBJ databases">
        <title>Annotation for the trematode Fasciolopsis buski.</title>
        <authorList>
            <person name="Choi Y.-J."/>
        </authorList>
    </citation>
    <scope>NUCLEOTIDE SEQUENCE</scope>
    <source>
        <strain evidence="11">HT</strain>
        <tissue evidence="11">Whole worm</tissue>
    </source>
</reference>
<evidence type="ECO:0000256" key="5">
    <source>
        <dbReference type="ARBA" id="ARBA00030484"/>
    </source>
</evidence>
<dbReference type="Proteomes" id="UP000728185">
    <property type="component" value="Unassembled WGS sequence"/>
</dbReference>
<dbReference type="SUPFAM" id="SSF56214">
    <property type="entry name" value="4'-phosphopantetheinyl transferase"/>
    <property type="match status" value="2"/>
</dbReference>
<dbReference type="GO" id="GO:0005829">
    <property type="term" value="C:cytosol"/>
    <property type="evidence" value="ECO:0007669"/>
    <property type="project" value="TreeGrafter"/>
</dbReference>
<dbReference type="Pfam" id="PF22624">
    <property type="entry name" value="AASDHPPT_N"/>
    <property type="match status" value="1"/>
</dbReference>
<organism evidence="11 12">
    <name type="scientific">Fasciolopsis buskii</name>
    <dbReference type="NCBI Taxonomy" id="27845"/>
    <lineage>
        <taxon>Eukaryota</taxon>
        <taxon>Metazoa</taxon>
        <taxon>Spiralia</taxon>
        <taxon>Lophotrochozoa</taxon>
        <taxon>Platyhelminthes</taxon>
        <taxon>Trematoda</taxon>
        <taxon>Digenea</taxon>
        <taxon>Plagiorchiida</taxon>
        <taxon>Echinostomata</taxon>
        <taxon>Echinostomatoidea</taxon>
        <taxon>Fasciolidae</taxon>
        <taxon>Fasciolopsis</taxon>
    </lineage>
</organism>
<evidence type="ECO:0000313" key="12">
    <source>
        <dbReference type="Proteomes" id="UP000728185"/>
    </source>
</evidence>
<evidence type="ECO:0000256" key="3">
    <source>
        <dbReference type="ARBA" id="ARBA00016301"/>
    </source>
</evidence>
<dbReference type="EMBL" id="LUCM01010494">
    <property type="protein sequence ID" value="KAA0185398.1"/>
    <property type="molecule type" value="Genomic_DNA"/>
</dbReference>
<dbReference type="EC" id="2.7.8.7" evidence="2"/>